<accession>A0A974C5Y5</accession>
<protein>
    <submittedName>
        <fullName evidence="2">Uncharacterized protein</fullName>
    </submittedName>
</protein>
<evidence type="ECO:0000313" key="2">
    <source>
        <dbReference type="EMBL" id="OCT67104.1"/>
    </source>
</evidence>
<proteinExistence type="predicted"/>
<name>A0A974C5Y5_XENLA</name>
<evidence type="ECO:0000313" key="3">
    <source>
        <dbReference type="Proteomes" id="UP000694892"/>
    </source>
</evidence>
<organism evidence="2 3">
    <name type="scientific">Xenopus laevis</name>
    <name type="common">African clawed frog</name>
    <dbReference type="NCBI Taxonomy" id="8355"/>
    <lineage>
        <taxon>Eukaryota</taxon>
        <taxon>Metazoa</taxon>
        <taxon>Chordata</taxon>
        <taxon>Craniata</taxon>
        <taxon>Vertebrata</taxon>
        <taxon>Euteleostomi</taxon>
        <taxon>Amphibia</taxon>
        <taxon>Batrachia</taxon>
        <taxon>Anura</taxon>
        <taxon>Pipoidea</taxon>
        <taxon>Pipidae</taxon>
        <taxon>Xenopodinae</taxon>
        <taxon>Xenopus</taxon>
        <taxon>Xenopus</taxon>
    </lineage>
</organism>
<evidence type="ECO:0000256" key="1">
    <source>
        <dbReference type="SAM" id="MobiDB-lite"/>
    </source>
</evidence>
<dbReference type="EMBL" id="CM004480">
    <property type="protein sequence ID" value="OCT67104.1"/>
    <property type="molecule type" value="Genomic_DNA"/>
</dbReference>
<dbReference type="AlphaFoldDB" id="A0A974C5Y5"/>
<feature type="region of interest" description="Disordered" evidence="1">
    <location>
        <begin position="30"/>
        <end position="52"/>
    </location>
</feature>
<reference evidence="3" key="1">
    <citation type="journal article" date="2016" name="Nature">
        <title>Genome evolution in the allotetraploid frog Xenopus laevis.</title>
        <authorList>
            <person name="Session A.M."/>
            <person name="Uno Y."/>
            <person name="Kwon T."/>
            <person name="Chapman J.A."/>
            <person name="Toyoda A."/>
            <person name="Takahashi S."/>
            <person name="Fukui A."/>
            <person name="Hikosaka A."/>
            <person name="Suzuki A."/>
            <person name="Kondo M."/>
            <person name="van Heeringen S.J."/>
            <person name="Quigley I."/>
            <person name="Heinz S."/>
            <person name="Ogino H."/>
            <person name="Ochi H."/>
            <person name="Hellsten U."/>
            <person name="Lyons J.B."/>
            <person name="Simakov O."/>
            <person name="Putnam N."/>
            <person name="Stites J."/>
            <person name="Kuroki Y."/>
            <person name="Tanaka T."/>
            <person name="Michiue T."/>
            <person name="Watanabe M."/>
            <person name="Bogdanovic O."/>
            <person name="Lister R."/>
            <person name="Georgiou G."/>
            <person name="Paranjpe S.S."/>
            <person name="van Kruijsbergen I."/>
            <person name="Shu S."/>
            <person name="Carlson J."/>
            <person name="Kinoshita T."/>
            <person name="Ohta Y."/>
            <person name="Mawaribuchi S."/>
            <person name="Jenkins J."/>
            <person name="Grimwood J."/>
            <person name="Schmutz J."/>
            <person name="Mitros T."/>
            <person name="Mozaffari S.V."/>
            <person name="Suzuki Y."/>
            <person name="Haramoto Y."/>
            <person name="Yamamoto T.S."/>
            <person name="Takagi C."/>
            <person name="Heald R."/>
            <person name="Miller K."/>
            <person name="Haudenschild C."/>
            <person name="Kitzman J."/>
            <person name="Nakayama T."/>
            <person name="Izutsu Y."/>
            <person name="Robert J."/>
            <person name="Fortriede J."/>
            <person name="Burns K."/>
            <person name="Lotay V."/>
            <person name="Karimi K."/>
            <person name="Yasuoka Y."/>
            <person name="Dichmann D.S."/>
            <person name="Flajnik M.F."/>
            <person name="Houston D.W."/>
            <person name="Shendure J."/>
            <person name="DuPasquier L."/>
            <person name="Vize P.D."/>
            <person name="Zorn A.M."/>
            <person name="Ito M."/>
            <person name="Marcotte E.M."/>
            <person name="Wallingford J.B."/>
            <person name="Ito Y."/>
            <person name="Asashima M."/>
            <person name="Ueno N."/>
            <person name="Matsuda Y."/>
            <person name="Veenstra G.J."/>
            <person name="Fujiyama A."/>
            <person name="Harland R.M."/>
            <person name="Taira M."/>
            <person name="Rokhsar D.S."/>
        </authorList>
    </citation>
    <scope>NUCLEOTIDE SEQUENCE [LARGE SCALE GENOMIC DNA]</scope>
    <source>
        <strain evidence="3">J</strain>
    </source>
</reference>
<gene>
    <name evidence="2" type="ORF">XELAEV_18038387mg</name>
</gene>
<dbReference type="Proteomes" id="UP000694892">
    <property type="component" value="Chromosome 8L"/>
</dbReference>
<sequence length="75" mass="7802">MAAPVAVISAGWMYQDGGGSKAVGGTKANQCGVGITERPPSSDPGDSITTDTGLMRAPSTFYATTGLQCWQWDYI</sequence>